<dbReference type="InterPro" id="IPR013761">
    <property type="entry name" value="SAM/pointed_sf"/>
</dbReference>
<dbReference type="CDD" id="cd05992">
    <property type="entry name" value="PB1"/>
    <property type="match status" value="1"/>
</dbReference>
<dbReference type="SUPFAM" id="SSF47769">
    <property type="entry name" value="SAM/Pointed domain"/>
    <property type="match status" value="1"/>
</dbReference>
<proteinExistence type="predicted"/>
<dbReference type="InterPro" id="IPR053793">
    <property type="entry name" value="PB1-like"/>
</dbReference>
<dbReference type="EMBL" id="JAAAJB010000053">
    <property type="protein sequence ID" value="KAG0268343.1"/>
    <property type="molecule type" value="Genomic_DNA"/>
</dbReference>
<dbReference type="PROSITE" id="PS50105">
    <property type="entry name" value="SAM_DOMAIN"/>
    <property type="match status" value="1"/>
</dbReference>
<sequence>MLTKTVKALYKDDLRRLSIDIEHIDYEGLRKKLQSTFQLESEFAIKYTDTDGDFCTIGSREDLDDLGTQRPRPRIESDLTDAGMLEILRDIGLYIQAREKNLINPNNAPTMDEIHVHRWSVDTVADWLTRSGFEESVAVFKANDISGDVLLELTHDTLKDMGVGSTGKRIRLLKMIAELRLYVADLAMQESTSKIAKEGPNGEPLLDEPRVFGGMALH</sequence>
<dbReference type="InterPro" id="IPR001660">
    <property type="entry name" value="SAM"/>
</dbReference>
<gene>
    <name evidence="3" type="primary">BOI2_2</name>
    <name evidence="3" type="ORF">DFQ27_006966</name>
</gene>
<feature type="domain" description="SAM" evidence="1">
    <location>
        <begin position="119"/>
        <end position="182"/>
    </location>
</feature>
<dbReference type="AlphaFoldDB" id="A0A9P6QL44"/>
<organism evidence="3 4">
    <name type="scientific">Actinomortierella ambigua</name>
    <dbReference type="NCBI Taxonomy" id="1343610"/>
    <lineage>
        <taxon>Eukaryota</taxon>
        <taxon>Fungi</taxon>
        <taxon>Fungi incertae sedis</taxon>
        <taxon>Mucoromycota</taxon>
        <taxon>Mortierellomycotina</taxon>
        <taxon>Mortierellomycetes</taxon>
        <taxon>Mortierellales</taxon>
        <taxon>Mortierellaceae</taxon>
        <taxon>Actinomortierella</taxon>
    </lineage>
</organism>
<evidence type="ECO:0000259" key="1">
    <source>
        <dbReference type="PROSITE" id="PS50105"/>
    </source>
</evidence>
<comment type="caution">
    <text evidence="3">The sequence shown here is derived from an EMBL/GenBank/DDBJ whole genome shotgun (WGS) entry which is preliminary data.</text>
</comment>
<dbReference type="PROSITE" id="PS51745">
    <property type="entry name" value="PB1"/>
    <property type="match status" value="1"/>
</dbReference>
<feature type="domain" description="PB1" evidence="2">
    <location>
        <begin position="3"/>
        <end position="80"/>
    </location>
</feature>
<dbReference type="Proteomes" id="UP000807716">
    <property type="component" value="Unassembled WGS sequence"/>
</dbReference>
<dbReference type="SMART" id="SM00454">
    <property type="entry name" value="SAM"/>
    <property type="match status" value="1"/>
</dbReference>
<dbReference type="Pfam" id="PF07647">
    <property type="entry name" value="SAM_2"/>
    <property type="match status" value="1"/>
</dbReference>
<dbReference type="SMART" id="SM00666">
    <property type="entry name" value="PB1"/>
    <property type="match status" value="1"/>
</dbReference>
<dbReference type="Gene3D" id="3.10.20.90">
    <property type="entry name" value="Phosphatidylinositol 3-kinase Catalytic Subunit, Chain A, domain 1"/>
    <property type="match status" value="1"/>
</dbReference>
<dbReference type="Pfam" id="PF00564">
    <property type="entry name" value="PB1"/>
    <property type="match status" value="1"/>
</dbReference>
<dbReference type="OrthoDB" id="266718at2759"/>
<evidence type="ECO:0000313" key="3">
    <source>
        <dbReference type="EMBL" id="KAG0268343.1"/>
    </source>
</evidence>
<reference evidence="3" key="1">
    <citation type="journal article" date="2020" name="Fungal Divers.">
        <title>Resolving the Mortierellaceae phylogeny through synthesis of multi-gene phylogenetics and phylogenomics.</title>
        <authorList>
            <person name="Vandepol N."/>
            <person name="Liber J."/>
            <person name="Desiro A."/>
            <person name="Na H."/>
            <person name="Kennedy M."/>
            <person name="Barry K."/>
            <person name="Grigoriev I.V."/>
            <person name="Miller A.N."/>
            <person name="O'Donnell K."/>
            <person name="Stajich J.E."/>
            <person name="Bonito G."/>
        </authorList>
    </citation>
    <scope>NUCLEOTIDE SEQUENCE</scope>
    <source>
        <strain evidence="3">BC1065</strain>
    </source>
</reference>
<evidence type="ECO:0000259" key="2">
    <source>
        <dbReference type="PROSITE" id="PS51745"/>
    </source>
</evidence>
<protein>
    <submittedName>
        <fullName evidence="3">Polar growth protein</fullName>
    </submittedName>
</protein>
<accession>A0A9P6QL44</accession>
<keyword evidence="4" id="KW-1185">Reference proteome</keyword>
<name>A0A9P6QL44_9FUNG</name>
<dbReference type="Gene3D" id="1.10.150.50">
    <property type="entry name" value="Transcription Factor, Ets-1"/>
    <property type="match status" value="1"/>
</dbReference>
<evidence type="ECO:0000313" key="4">
    <source>
        <dbReference type="Proteomes" id="UP000807716"/>
    </source>
</evidence>
<dbReference type="InterPro" id="IPR000270">
    <property type="entry name" value="PB1_dom"/>
</dbReference>
<dbReference type="SUPFAM" id="SSF54277">
    <property type="entry name" value="CAD &amp; PB1 domains"/>
    <property type="match status" value="1"/>
</dbReference>